<dbReference type="InterPro" id="IPR005651">
    <property type="entry name" value="Trm112-like"/>
</dbReference>
<dbReference type="Proteomes" id="UP000648239">
    <property type="component" value="Unassembled WGS sequence"/>
</dbReference>
<dbReference type="HAMAP" id="MF_01187">
    <property type="entry name" value="UPF0434"/>
    <property type="match status" value="1"/>
</dbReference>
<protein>
    <recommendedName>
        <fullName evidence="1">UPF0434 protein IFK94_14380</fullName>
    </recommendedName>
</protein>
<dbReference type="Pfam" id="PF03966">
    <property type="entry name" value="Trm112p"/>
    <property type="match status" value="1"/>
</dbReference>
<dbReference type="SUPFAM" id="SSF158997">
    <property type="entry name" value="Trm112p-like"/>
    <property type="match status" value="1"/>
</dbReference>
<sequence length="60" mass="6888">MNLDPKLIEILACPGCHGRFRQLRQPDRLECIECGRRYPVRDGIPILLLEQAEDPAKNDT</sequence>
<dbReference type="AlphaFoldDB" id="A0A8J6Y4J5"/>
<comment type="similarity">
    <text evidence="1">Belongs to the UPF0434 family.</text>
</comment>
<dbReference type="EMBL" id="JACXWD010000074">
    <property type="protein sequence ID" value="MBD3869304.1"/>
    <property type="molecule type" value="Genomic_DNA"/>
</dbReference>
<evidence type="ECO:0000256" key="1">
    <source>
        <dbReference type="HAMAP-Rule" id="MF_01187"/>
    </source>
</evidence>
<name>A0A8J6Y4J5_9BACT</name>
<proteinExistence type="inferred from homology"/>
<evidence type="ECO:0000313" key="3">
    <source>
        <dbReference type="Proteomes" id="UP000648239"/>
    </source>
</evidence>
<gene>
    <name evidence="2" type="ORF">IFK94_14380</name>
</gene>
<dbReference type="Gene3D" id="2.20.25.10">
    <property type="match status" value="1"/>
</dbReference>
<accession>A0A8J6Y4J5</accession>
<organism evidence="2 3">
    <name type="scientific">Candidatus Polarisedimenticola svalbardensis</name>
    <dbReference type="NCBI Taxonomy" id="2886004"/>
    <lineage>
        <taxon>Bacteria</taxon>
        <taxon>Pseudomonadati</taxon>
        <taxon>Acidobacteriota</taxon>
        <taxon>Candidatus Polarisedimenticolia</taxon>
        <taxon>Candidatus Polarisedimenticolales</taxon>
        <taxon>Candidatus Polarisedimenticolaceae</taxon>
        <taxon>Candidatus Polarisedimenticola</taxon>
    </lineage>
</organism>
<comment type="caution">
    <text evidence="2">The sequence shown here is derived from an EMBL/GenBank/DDBJ whole genome shotgun (WGS) entry which is preliminary data.</text>
</comment>
<reference evidence="2 3" key="1">
    <citation type="submission" date="2020-08" db="EMBL/GenBank/DDBJ databases">
        <title>Acidobacteriota in marine sediments use diverse sulfur dissimilation pathways.</title>
        <authorList>
            <person name="Wasmund K."/>
        </authorList>
    </citation>
    <scope>NUCLEOTIDE SEQUENCE [LARGE SCALE GENOMIC DNA]</scope>
    <source>
        <strain evidence="2">MAG AM4</strain>
    </source>
</reference>
<evidence type="ECO:0000313" key="2">
    <source>
        <dbReference type="EMBL" id="MBD3869304.1"/>
    </source>
</evidence>